<reference evidence="3" key="1">
    <citation type="submission" date="2021-01" db="EMBL/GenBank/DDBJ databases">
        <title>Caligus Genome Assembly.</title>
        <authorList>
            <person name="Gallardo-Escarate C."/>
        </authorList>
    </citation>
    <scope>NUCLEOTIDE SEQUENCE [LARGE SCALE GENOMIC DNA]</scope>
</reference>
<evidence type="ECO:0000256" key="1">
    <source>
        <dbReference type="SAM" id="MobiDB-lite"/>
    </source>
</evidence>
<dbReference type="OrthoDB" id="1890790at2759"/>
<dbReference type="Proteomes" id="UP000595437">
    <property type="component" value="Chromosome 10"/>
</dbReference>
<protein>
    <recommendedName>
        <fullName evidence="4">Serine-threonine/tyrosine-protein kinase catalytic domain-containing protein</fullName>
    </recommendedName>
</protein>
<feature type="compositionally biased region" description="Polar residues" evidence="1">
    <location>
        <begin position="92"/>
        <end position="101"/>
    </location>
</feature>
<proteinExistence type="predicted"/>
<gene>
    <name evidence="2" type="ORF">FKW44_014940</name>
</gene>
<name>A0A7T8GZK4_CALRO</name>
<feature type="region of interest" description="Disordered" evidence="1">
    <location>
        <begin position="74"/>
        <end position="101"/>
    </location>
</feature>
<evidence type="ECO:0000313" key="2">
    <source>
        <dbReference type="EMBL" id="QQP40783.1"/>
    </source>
</evidence>
<sequence>QWTKTLNALHTPSEIETLMSDCWNSIPSLRPSFGTLMTRLEKLLSPAYRRREQALNDAMWTQYSKYAINSTSRCPPHKKWKKRRKSWRITPKSRSSYLRID</sequence>
<feature type="compositionally biased region" description="Basic residues" evidence="1">
    <location>
        <begin position="75"/>
        <end position="87"/>
    </location>
</feature>
<dbReference type="Gene3D" id="1.10.510.10">
    <property type="entry name" value="Transferase(Phosphotransferase) domain 1"/>
    <property type="match status" value="1"/>
</dbReference>
<keyword evidence="3" id="KW-1185">Reference proteome</keyword>
<evidence type="ECO:0000313" key="3">
    <source>
        <dbReference type="Proteomes" id="UP000595437"/>
    </source>
</evidence>
<organism evidence="2 3">
    <name type="scientific">Caligus rogercresseyi</name>
    <name type="common">Sea louse</name>
    <dbReference type="NCBI Taxonomy" id="217165"/>
    <lineage>
        <taxon>Eukaryota</taxon>
        <taxon>Metazoa</taxon>
        <taxon>Ecdysozoa</taxon>
        <taxon>Arthropoda</taxon>
        <taxon>Crustacea</taxon>
        <taxon>Multicrustacea</taxon>
        <taxon>Hexanauplia</taxon>
        <taxon>Copepoda</taxon>
        <taxon>Siphonostomatoida</taxon>
        <taxon>Caligidae</taxon>
        <taxon>Caligus</taxon>
    </lineage>
</organism>
<dbReference type="EMBL" id="CP045899">
    <property type="protein sequence ID" value="QQP40783.1"/>
    <property type="molecule type" value="Genomic_DNA"/>
</dbReference>
<dbReference type="AlphaFoldDB" id="A0A7T8GZK4"/>
<accession>A0A7T8GZK4</accession>
<feature type="non-terminal residue" evidence="2">
    <location>
        <position position="1"/>
    </location>
</feature>
<evidence type="ECO:0008006" key="4">
    <source>
        <dbReference type="Google" id="ProtNLM"/>
    </source>
</evidence>